<dbReference type="Proteomes" id="UP001165267">
    <property type="component" value="Unassembled WGS sequence"/>
</dbReference>
<feature type="compositionally biased region" description="Polar residues" evidence="6">
    <location>
        <begin position="1"/>
        <end position="19"/>
    </location>
</feature>
<evidence type="ECO:0000256" key="5">
    <source>
        <dbReference type="ARBA" id="ARBA00024361"/>
    </source>
</evidence>
<reference evidence="7" key="1">
    <citation type="submission" date="2022-07" db="EMBL/GenBank/DDBJ databases">
        <authorList>
            <person name="Xamxidin M."/>
        </authorList>
    </citation>
    <scope>NUCLEOTIDE SEQUENCE</scope>
    <source>
        <strain evidence="7">YS8-69</strain>
    </source>
</reference>
<keyword evidence="3" id="KW-0862">Zinc</keyword>
<keyword evidence="4" id="KW-1015">Disulfide bond</keyword>
<comment type="similarity">
    <text evidence="5">Belongs to the LECT2/MIM-1 family.</text>
</comment>
<dbReference type="RefSeq" id="WP_257511731.1">
    <property type="nucleotide sequence ID" value="NZ_JANKHG010000017.1"/>
</dbReference>
<evidence type="ECO:0000256" key="6">
    <source>
        <dbReference type="SAM" id="MobiDB-lite"/>
    </source>
</evidence>
<keyword evidence="8" id="KW-1185">Reference proteome</keyword>
<keyword evidence="2" id="KW-0732">Signal</keyword>
<keyword evidence="1" id="KW-0479">Metal-binding</keyword>
<dbReference type="PANTHER" id="PTHR11329">
    <property type="entry name" value="LEUKOCYTE CELL-DERIVED CHEMOTAXIN 2"/>
    <property type="match status" value="1"/>
</dbReference>
<gene>
    <name evidence="7" type="ORF">NSP04_07525</name>
</gene>
<evidence type="ECO:0000313" key="7">
    <source>
        <dbReference type="EMBL" id="MCR2746495.1"/>
    </source>
</evidence>
<evidence type="ECO:0000256" key="1">
    <source>
        <dbReference type="ARBA" id="ARBA00022723"/>
    </source>
</evidence>
<dbReference type="Gene3D" id="2.70.70.10">
    <property type="entry name" value="Glucose Permease (Domain IIA)"/>
    <property type="match status" value="1"/>
</dbReference>
<dbReference type="PANTHER" id="PTHR11329:SF0">
    <property type="entry name" value="LEUKOCYTE CELL-DERIVED CHEMOTAXIN-2"/>
    <property type="match status" value="1"/>
</dbReference>
<evidence type="ECO:0000313" key="8">
    <source>
        <dbReference type="Proteomes" id="UP001165267"/>
    </source>
</evidence>
<sequence>MMPTSESTLFCSPTGSNAMRGSDSFGQGRFAGPRGLRLHNGVDFNVEAGGDVYSPIFGKIVRVAVPYKSDDRFRELVIEGVGRYAGYSAKLFILIR</sequence>
<dbReference type="EMBL" id="JANKHG010000017">
    <property type="protein sequence ID" value="MCR2746495.1"/>
    <property type="molecule type" value="Genomic_DNA"/>
</dbReference>
<comment type="caution">
    <text evidence="7">The sequence shown here is derived from an EMBL/GenBank/DDBJ whole genome shotgun (WGS) entry which is preliminary data.</text>
</comment>
<organism evidence="7 8">
    <name type="scientific">Limnobacter parvus</name>
    <dbReference type="NCBI Taxonomy" id="2939690"/>
    <lineage>
        <taxon>Bacteria</taxon>
        <taxon>Pseudomonadati</taxon>
        <taxon>Pseudomonadota</taxon>
        <taxon>Betaproteobacteria</taxon>
        <taxon>Burkholderiales</taxon>
        <taxon>Burkholderiaceae</taxon>
        <taxon>Limnobacter</taxon>
    </lineage>
</organism>
<protein>
    <submittedName>
        <fullName evidence="7">Uncharacterized protein</fullName>
    </submittedName>
</protein>
<accession>A0ABT1XGV2</accession>
<proteinExistence type="inferred from homology"/>
<name>A0ABT1XGV2_9BURK</name>
<dbReference type="InterPro" id="IPR008663">
    <property type="entry name" value="LECT2"/>
</dbReference>
<dbReference type="InterPro" id="IPR011055">
    <property type="entry name" value="Dup_hybrid_motif"/>
</dbReference>
<evidence type="ECO:0000256" key="4">
    <source>
        <dbReference type="ARBA" id="ARBA00023157"/>
    </source>
</evidence>
<evidence type="ECO:0000256" key="2">
    <source>
        <dbReference type="ARBA" id="ARBA00022729"/>
    </source>
</evidence>
<evidence type="ECO:0000256" key="3">
    <source>
        <dbReference type="ARBA" id="ARBA00022833"/>
    </source>
</evidence>
<feature type="region of interest" description="Disordered" evidence="6">
    <location>
        <begin position="1"/>
        <end position="26"/>
    </location>
</feature>